<evidence type="ECO:0000313" key="2">
    <source>
        <dbReference type="EMBL" id="KAB2601610.1"/>
    </source>
</evidence>
<evidence type="ECO:0000313" key="3">
    <source>
        <dbReference type="Proteomes" id="UP000327157"/>
    </source>
</evidence>
<dbReference type="AlphaFoldDB" id="A0A5N5FK46"/>
<dbReference type="EMBL" id="SMOL01000695">
    <property type="protein sequence ID" value="KAB2601610.1"/>
    <property type="molecule type" value="Genomic_DNA"/>
</dbReference>
<keyword evidence="1" id="KW-0812">Transmembrane</keyword>
<protein>
    <submittedName>
        <fullName evidence="2">Uncharacterized protein</fullName>
    </submittedName>
</protein>
<name>A0A5N5FK46_9ROSA</name>
<dbReference type="Proteomes" id="UP000327157">
    <property type="component" value="Chromosome 10"/>
</dbReference>
<comment type="caution">
    <text evidence="2">The sequence shown here is derived from an EMBL/GenBank/DDBJ whole genome shotgun (WGS) entry which is preliminary data.</text>
</comment>
<proteinExistence type="predicted"/>
<organism evidence="2 3">
    <name type="scientific">Pyrus ussuriensis x Pyrus communis</name>
    <dbReference type="NCBI Taxonomy" id="2448454"/>
    <lineage>
        <taxon>Eukaryota</taxon>
        <taxon>Viridiplantae</taxon>
        <taxon>Streptophyta</taxon>
        <taxon>Embryophyta</taxon>
        <taxon>Tracheophyta</taxon>
        <taxon>Spermatophyta</taxon>
        <taxon>Magnoliopsida</taxon>
        <taxon>eudicotyledons</taxon>
        <taxon>Gunneridae</taxon>
        <taxon>Pentapetalae</taxon>
        <taxon>rosids</taxon>
        <taxon>fabids</taxon>
        <taxon>Rosales</taxon>
        <taxon>Rosaceae</taxon>
        <taxon>Amygdaloideae</taxon>
        <taxon>Maleae</taxon>
        <taxon>Pyrus</taxon>
    </lineage>
</organism>
<keyword evidence="1" id="KW-1133">Transmembrane helix</keyword>
<feature type="transmembrane region" description="Helical" evidence="1">
    <location>
        <begin position="6"/>
        <end position="27"/>
    </location>
</feature>
<accession>A0A5N5FK46</accession>
<reference evidence="2 3" key="3">
    <citation type="submission" date="2019-11" db="EMBL/GenBank/DDBJ databases">
        <title>A de novo genome assembly of a pear dwarfing rootstock.</title>
        <authorList>
            <person name="Wang F."/>
            <person name="Wang J."/>
            <person name="Li S."/>
            <person name="Zhang Y."/>
            <person name="Fang M."/>
            <person name="Ma L."/>
            <person name="Zhao Y."/>
            <person name="Jiang S."/>
        </authorList>
    </citation>
    <scope>NUCLEOTIDE SEQUENCE [LARGE SCALE GENOMIC DNA]</scope>
    <source>
        <strain evidence="2">S2</strain>
        <tissue evidence="2">Leaf</tissue>
    </source>
</reference>
<keyword evidence="1" id="KW-0472">Membrane</keyword>
<evidence type="ECO:0000256" key="1">
    <source>
        <dbReference type="SAM" id="Phobius"/>
    </source>
</evidence>
<keyword evidence="3" id="KW-1185">Reference proteome</keyword>
<sequence length="100" mass="10758">MLGHWRITGVVVIAGGAGVIAGVAGVVPKMVIKVSPLDFLVAQGRRIPTYVYVVTEAIKLGAIPYEDVWNYMSDTGNRFETMTHSVIEKDLASVDPLNNG</sequence>
<gene>
    <name evidence="2" type="ORF">D8674_002615</name>
</gene>
<reference evidence="3" key="2">
    <citation type="submission" date="2019-10" db="EMBL/GenBank/DDBJ databases">
        <title>A de novo genome assembly of a pear dwarfing rootstock.</title>
        <authorList>
            <person name="Wang F."/>
            <person name="Wang J."/>
            <person name="Li S."/>
            <person name="Zhang Y."/>
            <person name="Fang M."/>
            <person name="Ma L."/>
            <person name="Zhao Y."/>
            <person name="Jiang S."/>
        </authorList>
    </citation>
    <scope>NUCLEOTIDE SEQUENCE [LARGE SCALE GENOMIC DNA]</scope>
</reference>
<reference evidence="2 3" key="1">
    <citation type="submission" date="2019-09" db="EMBL/GenBank/DDBJ databases">
        <authorList>
            <person name="Ou C."/>
        </authorList>
    </citation>
    <scope>NUCLEOTIDE SEQUENCE [LARGE SCALE GENOMIC DNA]</scope>
    <source>
        <strain evidence="2">S2</strain>
        <tissue evidence="2">Leaf</tissue>
    </source>
</reference>